<reference evidence="2 3" key="1">
    <citation type="submission" date="2017-02" db="EMBL/GenBank/DDBJ databases">
        <title>Genomic diversity within the haloalkaliphilic genus Thioalkalivibrio.</title>
        <authorList>
            <person name="Ahn A.-C."/>
            <person name="Meier-Kolthoff J."/>
            <person name="Overmars L."/>
            <person name="Richter M."/>
            <person name="Woyke T."/>
            <person name="Sorokin D.Y."/>
            <person name="Muyzer G."/>
        </authorList>
    </citation>
    <scope>NUCLEOTIDE SEQUENCE [LARGE SCALE GENOMIC DNA]</scope>
    <source>
        <strain evidence="2 3">HL17</strain>
    </source>
</reference>
<comment type="caution">
    <text evidence="2">The sequence shown here is derived from an EMBL/GenBank/DDBJ whole genome shotgun (WGS) entry which is preliminary data.</text>
</comment>
<dbReference type="SUPFAM" id="SSF75169">
    <property type="entry name" value="DsrEFH-like"/>
    <property type="match status" value="1"/>
</dbReference>
<dbReference type="EMBL" id="MUZR01000008">
    <property type="protein sequence ID" value="OOC10866.1"/>
    <property type="molecule type" value="Genomic_DNA"/>
</dbReference>
<dbReference type="Gene3D" id="3.40.1260.10">
    <property type="entry name" value="DsrEFH-like"/>
    <property type="match status" value="1"/>
</dbReference>
<name>A0A1V3A0M1_9GAMM</name>
<evidence type="ECO:0000313" key="2">
    <source>
        <dbReference type="EMBL" id="OOC10866.1"/>
    </source>
</evidence>
<protein>
    <submittedName>
        <fullName evidence="2">Uncharacterized protein</fullName>
    </submittedName>
</protein>
<dbReference type="Proteomes" id="UP000189177">
    <property type="component" value="Unassembled WGS sequence"/>
</dbReference>
<dbReference type="Pfam" id="PF02635">
    <property type="entry name" value="DsrE"/>
    <property type="match status" value="1"/>
</dbReference>
<organism evidence="2 3">
    <name type="scientific">Thioalkalivibrio halophilus</name>
    <dbReference type="NCBI Taxonomy" id="252474"/>
    <lineage>
        <taxon>Bacteria</taxon>
        <taxon>Pseudomonadati</taxon>
        <taxon>Pseudomonadota</taxon>
        <taxon>Gammaproteobacteria</taxon>
        <taxon>Chromatiales</taxon>
        <taxon>Ectothiorhodospiraceae</taxon>
        <taxon>Thioalkalivibrio</taxon>
    </lineage>
</organism>
<sequence length="166" mass="18485">MSAHASRIGPLASLVAGALLLGAPLTTPAQDDMPWGSAEVNQKEYEPARVVYDVAVDTADEMDFVLDRVSMLNNVYEADPFDSHIVLVLHGREVPFFTHDQFDEHRDLMRRAESLTRAGNIDIRMCEASAALRGIEPEDVHGFVEIVPMADSEIIHLQQEGYSYMQ</sequence>
<feature type="chain" id="PRO_5012121089" evidence="1">
    <location>
        <begin position="30"/>
        <end position="166"/>
    </location>
</feature>
<dbReference type="STRING" id="252474.B1A74_03290"/>
<evidence type="ECO:0000256" key="1">
    <source>
        <dbReference type="SAM" id="SignalP"/>
    </source>
</evidence>
<evidence type="ECO:0000313" key="3">
    <source>
        <dbReference type="Proteomes" id="UP000189177"/>
    </source>
</evidence>
<dbReference type="OrthoDB" id="8563147at2"/>
<gene>
    <name evidence="2" type="ORF">B1A74_03290</name>
</gene>
<proteinExistence type="predicted"/>
<dbReference type="InterPro" id="IPR027396">
    <property type="entry name" value="DsrEFH-like"/>
</dbReference>
<dbReference type="InterPro" id="IPR003787">
    <property type="entry name" value="Sulphur_relay_DsrE/F-like"/>
</dbReference>
<keyword evidence="1" id="KW-0732">Signal</keyword>
<dbReference type="PANTHER" id="PTHR37691:SF1">
    <property type="entry name" value="BLR3518 PROTEIN"/>
    <property type="match status" value="1"/>
</dbReference>
<dbReference type="AlphaFoldDB" id="A0A1V3A0M1"/>
<dbReference type="RefSeq" id="WP_077243750.1">
    <property type="nucleotide sequence ID" value="NZ_MUZR01000008.1"/>
</dbReference>
<feature type="signal peptide" evidence="1">
    <location>
        <begin position="1"/>
        <end position="29"/>
    </location>
</feature>
<keyword evidence="3" id="KW-1185">Reference proteome</keyword>
<dbReference type="PANTHER" id="PTHR37691">
    <property type="entry name" value="BLR3518 PROTEIN"/>
    <property type="match status" value="1"/>
</dbReference>
<accession>A0A1V3A0M1</accession>